<keyword evidence="4" id="KW-0614">Plasmid</keyword>
<evidence type="ECO:0000313" key="7">
    <source>
        <dbReference type="Proteomes" id="UP001177592"/>
    </source>
</evidence>
<dbReference type="Proteomes" id="UP000295134">
    <property type="component" value="Plasmid pArsFIN2"/>
</dbReference>
<dbReference type="AlphaFoldDB" id="A0A4P7L3G8"/>
<dbReference type="InterPro" id="IPR029117">
    <property type="entry name" value="Ntox17"/>
</dbReference>
<keyword evidence="7" id="KW-1185">Reference proteome</keyword>
<organism evidence="4 6">
    <name type="scientific">Arsenophonus nasoniae</name>
    <name type="common">son-killer infecting Nasonia vitripennis</name>
    <dbReference type="NCBI Taxonomy" id="638"/>
    <lineage>
        <taxon>Bacteria</taxon>
        <taxon>Pseudomonadati</taxon>
        <taxon>Pseudomonadota</taxon>
        <taxon>Gammaproteobacteria</taxon>
        <taxon>Enterobacterales</taxon>
        <taxon>Morganellaceae</taxon>
        <taxon>Arsenophonus</taxon>
    </lineage>
</organism>
<accession>A0A4P7L3G8</accession>
<evidence type="ECO:0000313" key="4">
    <source>
        <dbReference type="EMBL" id="QBY45640.1"/>
    </source>
</evidence>
<evidence type="ECO:0000259" key="2">
    <source>
        <dbReference type="Pfam" id="PF04830"/>
    </source>
</evidence>
<keyword evidence="1" id="KW-0732">Signal</keyword>
<feature type="domain" description="Novel toxin 17" evidence="3">
    <location>
        <begin position="432"/>
        <end position="525"/>
    </location>
</feature>
<geneLocation type="plasmid" evidence="4">
    <name>pArsFIN2</name>
</geneLocation>
<geneLocation type="plasmid" evidence="6">
    <name>parsfin2</name>
</geneLocation>
<dbReference type="Proteomes" id="UP001177592">
    <property type="component" value="Plasmid paNv_CAN1"/>
</dbReference>
<dbReference type="KEGG" id="ans:ArsFIN_42510"/>
<evidence type="ECO:0000313" key="5">
    <source>
        <dbReference type="EMBL" id="WGM07901.1"/>
    </source>
</evidence>
<geneLocation type="plasmid" evidence="5 7">
    <name>paNv_CAN1</name>
</geneLocation>
<proteinExistence type="predicted"/>
<dbReference type="RefSeq" id="WP_135678301.1">
    <property type="nucleotide sequence ID" value="NZ_CP038614.1"/>
</dbReference>
<gene>
    <name evidence="4" type="ORF">ArsFIN_42510</name>
    <name evidence="5" type="ORF">QE258_21770</name>
</gene>
<sequence length="526" mass="54360">MTSAGGFPTTAAILSASAQSGFSALAAQAAVALVENKGNLSKTLSALGKSDNVKSLVTSMAMAGVFQGFDMALYGKATDPAIVSLPQLSHGDWSQAAQRVVGQSVISATLGTAIQGGSFTDNFKAALLSQVSGQVHTEGANFIGTQGEILGYPGKALSHAVLSGLTAEISRGNVKGAVVGGLAAELAAISLGDNLINAEQWQKKSAAQAQLARAFGGIAGAVFTGQPGGVYSGATAAENSFRYNYLSHHQQALMEKELAATPNDFKKALISLKWGYTSLDQDVSLGAGMVAGTPVGLYETLDGLANLASNPKETYTAIKAVLQSDDTLGIISDAVKHSYIARLERMEAEYQKAGTAGAFNAGLEVGKIIFDIASTLAGGAGVAKGGAILIEKVVAKAASKGEAAAINAGKTPFYVEEPPFNQSGTGGAAQPWSTKGRINHVQLPNTGKIRYVPPEGYSPSQPLPRGPNNGYIDKFKNEWVKGPSRTAGQSFEWDIQLSSQGKSQLGWATRDGSHLNVSLDGKITHK</sequence>
<protein>
    <submittedName>
        <fullName evidence="5">DUF637 domain-containing protein</fullName>
    </submittedName>
</protein>
<dbReference type="EMBL" id="CP038614">
    <property type="protein sequence ID" value="QBY45640.1"/>
    <property type="molecule type" value="Genomic_DNA"/>
</dbReference>
<feature type="chain" id="PRO_5044607072" evidence="1">
    <location>
        <begin position="30"/>
        <end position="526"/>
    </location>
</feature>
<evidence type="ECO:0000259" key="3">
    <source>
        <dbReference type="Pfam" id="PF15524"/>
    </source>
</evidence>
<name>A0A4P7L3G8_9GAMM</name>
<reference evidence="4 6" key="1">
    <citation type="submission" date="2019-03" db="EMBL/GenBank/DDBJ databases">
        <title>Long-read sequencing reveals hyperdense prophage content in a complex bacterial symbiont genome.</title>
        <authorList>
            <person name="Frost C.L."/>
            <person name="Siozios S."/>
            <person name="Nadal-Jimenez P."/>
            <person name="Brockhurst M.A."/>
            <person name="King K.C."/>
            <person name="Darby A.C."/>
            <person name="Hurst G.D.D."/>
        </authorList>
    </citation>
    <scope>NUCLEOTIDE SEQUENCE [LARGE SCALE GENOMIC DNA]</scope>
    <source>
        <strain evidence="4 6">FIN</strain>
        <plasmid evidence="4">pArsFIN2</plasmid>
        <plasmid evidence="6">parsfin2</plasmid>
    </source>
</reference>
<dbReference type="EMBL" id="CP123524">
    <property type="protein sequence ID" value="WGM07901.1"/>
    <property type="molecule type" value="Genomic_DNA"/>
</dbReference>
<dbReference type="GeneID" id="39752001"/>
<evidence type="ECO:0000313" key="6">
    <source>
        <dbReference type="Proteomes" id="UP000295134"/>
    </source>
</evidence>
<dbReference type="Pfam" id="PF15524">
    <property type="entry name" value="Ntox17"/>
    <property type="match status" value="1"/>
</dbReference>
<reference evidence="5" key="2">
    <citation type="submission" date="2023-04" db="EMBL/GenBank/DDBJ databases">
        <title>Genome dynamics across the evolutionary transition to endosymbiosis.</title>
        <authorList>
            <person name="Siozios S."/>
            <person name="Nadal-Jimenez P."/>
            <person name="Azagi T."/>
            <person name="Sprong H."/>
            <person name="Frost C.L."/>
            <person name="Parratt S.R."/>
            <person name="Taylor G."/>
            <person name="Brettell L."/>
            <person name="Lew K.C."/>
            <person name="Croft L."/>
            <person name="King K.C."/>
            <person name="Brockhurst M.A."/>
            <person name="Hypsa V."/>
            <person name="Novakova E."/>
            <person name="Darby A.C."/>
            <person name="Hurst G.D.D."/>
        </authorList>
    </citation>
    <scope>NUCLEOTIDE SEQUENCE</scope>
    <source>
        <strain evidence="5">ANv_CAN</strain>
        <plasmid evidence="5">paNv_CAN1</plasmid>
    </source>
</reference>
<feature type="domain" description="DUF637" evidence="2">
    <location>
        <begin position="19"/>
        <end position="180"/>
    </location>
</feature>
<dbReference type="InterPro" id="IPR006915">
    <property type="entry name" value="DUF637_hemagglutn_put"/>
</dbReference>
<feature type="signal peptide" evidence="1">
    <location>
        <begin position="1"/>
        <end position="29"/>
    </location>
</feature>
<evidence type="ECO:0000256" key="1">
    <source>
        <dbReference type="SAM" id="SignalP"/>
    </source>
</evidence>
<dbReference type="Pfam" id="PF04830">
    <property type="entry name" value="DUF637"/>
    <property type="match status" value="1"/>
</dbReference>